<protein>
    <recommendedName>
        <fullName evidence="4">Multifunctional methyltransferase subunit TRM112</fullName>
    </recommendedName>
</protein>
<evidence type="ECO:0000313" key="2">
    <source>
        <dbReference type="EMBL" id="KOB58712.1"/>
    </source>
</evidence>
<dbReference type="EMBL" id="CH671923">
    <property type="protein sequence ID" value="KOB58712.1"/>
    <property type="molecule type" value="Genomic_DNA"/>
</dbReference>
<dbReference type="CDD" id="cd21089">
    <property type="entry name" value="Trm112-like"/>
    <property type="match status" value="1"/>
</dbReference>
<evidence type="ECO:0008006" key="4">
    <source>
        <dbReference type="Google" id="ProtNLM"/>
    </source>
</evidence>
<reference evidence="2 3" key="1">
    <citation type="submission" date="2006-03" db="EMBL/GenBank/DDBJ databases">
        <title>Annotation of Plasmodium falciparum HB3.</title>
        <authorList>
            <consortium name="The Broad Institute Genome Sequencing Platform"/>
            <person name="Volkman S.K."/>
            <person name="Neafsey D.E."/>
            <person name="Dash A.P."/>
            <person name="Chitnis C.E."/>
            <person name="Hartl D.L."/>
            <person name="Young S.K."/>
            <person name="Zeng Q."/>
            <person name="Koehrsen M."/>
            <person name="Alvarado L."/>
            <person name="Berlin A."/>
            <person name="Borenstein D."/>
            <person name="Chapman S.B."/>
            <person name="Chen Z."/>
            <person name="Engels R."/>
            <person name="Freedman E."/>
            <person name="Gellesch M."/>
            <person name="Goldberg J."/>
            <person name="Griggs A."/>
            <person name="Gujja S."/>
            <person name="Heilman E.R."/>
            <person name="Heiman D.I."/>
            <person name="Howarth C."/>
            <person name="Jen D."/>
            <person name="Larson L."/>
            <person name="Mehta T."/>
            <person name="Neiman D."/>
            <person name="Park D."/>
            <person name="Pearson M."/>
            <person name="Roberts A."/>
            <person name="Saif S."/>
            <person name="Shea T."/>
            <person name="Shenoy N."/>
            <person name="Sisk P."/>
            <person name="Stolte C."/>
            <person name="Sykes S."/>
            <person name="Walk T."/>
            <person name="White J."/>
            <person name="Yandava C."/>
            <person name="Haas B."/>
            <person name="Henn M.R."/>
            <person name="Nusbaum C."/>
            <person name="Birren B."/>
        </authorList>
    </citation>
    <scope>NUCLEOTIDE SEQUENCE [LARGE SCALE GENOMIC DNA]</scope>
    <source>
        <strain evidence="2">HB3</strain>
    </source>
</reference>
<accession>A0A0L7K5Z0</accession>
<dbReference type="PANTHER" id="PTHR12773:SF0">
    <property type="entry name" value="MULTIFUNCTIONAL METHYLTRANSFERASE SUBUNIT TRM112-LIKE PROTEIN"/>
    <property type="match status" value="1"/>
</dbReference>
<dbReference type="InterPro" id="IPR039127">
    <property type="entry name" value="Trm112"/>
</dbReference>
<dbReference type="Proteomes" id="UP000054289">
    <property type="component" value="Unassembled WGS sequence"/>
</dbReference>
<dbReference type="InterPro" id="IPR005651">
    <property type="entry name" value="Trm112-like"/>
</dbReference>
<dbReference type="PANTHER" id="PTHR12773">
    <property type="entry name" value="UPF0315 PROTEIN-RELATED"/>
    <property type="match status" value="1"/>
</dbReference>
<evidence type="ECO:0000256" key="1">
    <source>
        <dbReference type="ARBA" id="ARBA00007980"/>
    </source>
</evidence>
<dbReference type="GO" id="GO:0070476">
    <property type="term" value="P:rRNA (guanine-N7)-methylation"/>
    <property type="evidence" value="ECO:0007669"/>
    <property type="project" value="TreeGrafter"/>
</dbReference>
<dbReference type="GO" id="GO:0030488">
    <property type="term" value="P:tRNA methylation"/>
    <property type="evidence" value="ECO:0007669"/>
    <property type="project" value="TreeGrafter"/>
</dbReference>
<dbReference type="OMA" id="THNMMAC"/>
<name>A0A0L7K5Z0_PLAFX</name>
<dbReference type="KEGG" id="pfh:PFHG_00460"/>
<dbReference type="Gene3D" id="2.20.25.10">
    <property type="match status" value="1"/>
</dbReference>
<evidence type="ECO:0000313" key="3">
    <source>
        <dbReference type="Proteomes" id="UP000054289"/>
    </source>
</evidence>
<dbReference type="Pfam" id="PF03966">
    <property type="entry name" value="Trm112p"/>
    <property type="match status" value="1"/>
</dbReference>
<dbReference type="GO" id="GO:0046982">
    <property type="term" value="F:protein heterodimerization activity"/>
    <property type="evidence" value="ECO:0007669"/>
    <property type="project" value="InterPro"/>
</dbReference>
<proteinExistence type="inferred from homology"/>
<comment type="similarity">
    <text evidence="1">Belongs to the TRM112 family.</text>
</comment>
<reference evidence="3" key="2">
    <citation type="submission" date="2006-03" db="EMBL/GenBank/DDBJ databases">
        <title>The genome sequence of the Plasmodium falciparum HB3.</title>
        <authorList>
            <consortium name="The Broad Institute Genome Sequencing Platform"/>
            <person name="Birren B."/>
            <person name="Lander E."/>
            <person name="Galagan J."/>
            <person name="Nusbaum C."/>
            <person name="Devon K."/>
            <person name="Henn M."/>
            <person name="Jaffe D."/>
            <person name="Butler J."/>
            <person name="Alvarez P."/>
            <person name="Gnerre S."/>
            <person name="Grabherr M."/>
            <person name="Kleber M."/>
            <person name="Mauceli E."/>
            <person name="Brockman W."/>
            <person name="MacCallum I.A."/>
            <person name="Rounsley S."/>
            <person name="Young S."/>
            <person name="LaButti K."/>
            <person name="Pushparaj V."/>
            <person name="DeCaprio D."/>
            <person name="Crawford M."/>
            <person name="Koehrsen M."/>
            <person name="Engels R."/>
            <person name="Montgomery P."/>
            <person name="Pearson M."/>
            <person name="Howarth C."/>
            <person name="Larson L."/>
            <person name="Luoma S."/>
            <person name="White J."/>
            <person name="Kodira C."/>
            <person name="Zeng Q."/>
            <person name="Oleary S."/>
            <person name="Yandava C."/>
            <person name="Alvarado L."/>
            <person name="Wirth D."/>
            <person name="Volkman S."/>
            <person name="Hartl D."/>
        </authorList>
    </citation>
    <scope>NUCLEOTIDE SEQUENCE [LARGE SCALE GENOMIC DNA]</scope>
</reference>
<dbReference type="AlphaFoldDB" id="A0A0L7K5Z0"/>
<sequence>MRLLTHNFLKCNETQCTGGYPLTIKLDMDSQENIKIIDQDINVEFVKNVLSKVDYDVLYNTAKQFGINLLASYNSDHLEDEEFLNSVHHALFKVHIMEGSLVCPKCNISFPIKDGKFFFFFFLCIPNMLTGNEK</sequence>
<organism evidence="2 3">
    <name type="scientific">Plasmodium falciparum (isolate HB3)</name>
    <dbReference type="NCBI Taxonomy" id="137071"/>
    <lineage>
        <taxon>Eukaryota</taxon>
        <taxon>Sar</taxon>
        <taxon>Alveolata</taxon>
        <taxon>Apicomplexa</taxon>
        <taxon>Aconoidasida</taxon>
        <taxon>Haemosporida</taxon>
        <taxon>Plasmodiidae</taxon>
        <taxon>Plasmodium</taxon>
        <taxon>Plasmodium (Laverania)</taxon>
    </lineage>
</organism>
<gene>
    <name evidence="2" type="ORF">PFHG_00460</name>
</gene>
<dbReference type="OrthoDB" id="2187549at2759"/>